<dbReference type="AlphaFoldDB" id="U5D576"/>
<dbReference type="Proteomes" id="UP000017836">
    <property type="component" value="Unassembled WGS sequence"/>
</dbReference>
<evidence type="ECO:0000313" key="2">
    <source>
        <dbReference type="Proteomes" id="UP000017836"/>
    </source>
</evidence>
<protein>
    <submittedName>
        <fullName evidence="1">Uncharacterized protein</fullName>
    </submittedName>
</protein>
<dbReference type="Gramene" id="ERN17579">
    <property type="protein sequence ID" value="ERN17579"/>
    <property type="gene ID" value="AMTR_s00059p00140980"/>
</dbReference>
<gene>
    <name evidence="1" type="ORF">AMTR_s00059p00140980</name>
</gene>
<proteinExistence type="predicted"/>
<name>U5D576_AMBTC</name>
<feature type="non-terminal residue" evidence="1">
    <location>
        <position position="1"/>
    </location>
</feature>
<organism evidence="1 2">
    <name type="scientific">Amborella trichopoda</name>
    <dbReference type="NCBI Taxonomy" id="13333"/>
    <lineage>
        <taxon>Eukaryota</taxon>
        <taxon>Viridiplantae</taxon>
        <taxon>Streptophyta</taxon>
        <taxon>Embryophyta</taxon>
        <taxon>Tracheophyta</taxon>
        <taxon>Spermatophyta</taxon>
        <taxon>Magnoliopsida</taxon>
        <taxon>Amborellales</taxon>
        <taxon>Amborellaceae</taxon>
        <taxon>Amborella</taxon>
    </lineage>
</organism>
<reference evidence="2" key="1">
    <citation type="journal article" date="2013" name="Science">
        <title>The Amborella genome and the evolution of flowering plants.</title>
        <authorList>
            <consortium name="Amborella Genome Project"/>
        </authorList>
    </citation>
    <scope>NUCLEOTIDE SEQUENCE [LARGE SCALE GENOMIC DNA]</scope>
</reference>
<sequence length="102" mass="11058">AAPAQGICYMIGFLPSMCESGPKLPGQVNYMLKREATLWALDSFEGPEDNIQGVPLHSEVAPGVPVFTEFVQAFSKGDSPCHCGVVTPMYPKCDKECFLDCL</sequence>
<evidence type="ECO:0000313" key="1">
    <source>
        <dbReference type="EMBL" id="ERN17579.1"/>
    </source>
</evidence>
<keyword evidence="2" id="KW-1185">Reference proteome</keyword>
<dbReference type="EMBL" id="KI392312">
    <property type="protein sequence ID" value="ERN17579.1"/>
    <property type="molecule type" value="Genomic_DNA"/>
</dbReference>
<dbReference type="HOGENOM" id="CLU_2284593_0_0_1"/>
<accession>U5D576</accession>